<feature type="domain" description="Transglutaminase-like" evidence="1">
    <location>
        <begin position="314"/>
        <end position="374"/>
    </location>
</feature>
<accession>A0ABX8V3T9</accession>
<dbReference type="EMBL" id="CP080429">
    <property type="protein sequence ID" value="QYJ67157.1"/>
    <property type="molecule type" value="Genomic_DNA"/>
</dbReference>
<evidence type="ECO:0000313" key="3">
    <source>
        <dbReference type="Proteomes" id="UP000825381"/>
    </source>
</evidence>
<name>A0ABX8V3T9_9FLAO</name>
<dbReference type="RefSeq" id="WP_220639505.1">
    <property type="nucleotide sequence ID" value="NZ_CP080429.1"/>
</dbReference>
<dbReference type="Proteomes" id="UP000825381">
    <property type="component" value="Chromosome"/>
</dbReference>
<dbReference type="Gene3D" id="2.60.120.1130">
    <property type="match status" value="1"/>
</dbReference>
<gene>
    <name evidence="2" type="ORF">K1I41_06160</name>
</gene>
<dbReference type="SUPFAM" id="SSF54001">
    <property type="entry name" value="Cysteine proteinases"/>
    <property type="match status" value="1"/>
</dbReference>
<sequence>MHLKILLPYLLLLYSTIGIAQEFKLGAVTADELHEKAHPQYPDAAAAILYKKGTTTFEVRSAMGWITITEVVVRLKIYNKLGYDSATIQIPYYDWNSIQEEVVISDAYTYNILGGNIEKTKLEEEGIFIEEITERSKVKKLVMPNIKEGSVIEYKYIIKSPRIGLLPAWYFQYDIPAKTIAYDVWLPQFLVYNRILNQSGANIAEERDTRKKEISFGIYTTVYSETAKFYKAENVPPYKEESYVDNILNYLPFVKHELSGYKSLRGLKREYATNWSSIAMLLENDVTFGGQLRHTEYFKKDIDSLFATDNVGDNKLTAIYNYVKNRMTWNESYGYDCIMGTEYAYENKTGNVGEINLMLVAMLRYAGYNAYPVLLSTRSNGIATFQSLQSYNYVVVGLESIGRLTLLDATSKESPPGLLPIRALNGYGRMIKNEYETKQVSLVPTVTSTDNITVVANLSADGNITGQARKQYAKYNAYRFRRTHLAENEDTRIAEIETNLNNIELFDYKLTGKEEYANPVVERFSFESTMATDVIGNKIYLSPMLFYTVTENPFTEENRVYPIDFGYPRSDRFSISITIPDGYILETLPESARLVLEDGICTFNFNVAQKGRQIQIVVLYGINTASIQPKHYQKLKVFFSDMIKKQNEKIVLKKI</sequence>
<dbReference type="InterPro" id="IPR002931">
    <property type="entry name" value="Transglutaminase-like"/>
</dbReference>
<dbReference type="Gene3D" id="3.10.620.30">
    <property type="match status" value="1"/>
</dbReference>
<reference evidence="2 3" key="1">
    <citation type="submission" date="2021-07" db="EMBL/GenBank/DDBJ databases">
        <title>Flavobacterium WSW3-B6 sp.nov, isolated from seaweed.</title>
        <authorList>
            <person name="Muhammad N."/>
            <person name="Ho H."/>
            <person name="Lee Y.-J."/>
            <person name="Nguyen T."/>
            <person name="Ho J."/>
            <person name="Kim S.-G."/>
        </authorList>
    </citation>
    <scope>NUCLEOTIDE SEQUENCE [LARGE SCALE GENOMIC DNA]</scope>
    <source>
        <strain evidence="2 3">WSW3-B6</strain>
    </source>
</reference>
<dbReference type="Gene3D" id="2.60.40.3140">
    <property type="match status" value="1"/>
</dbReference>
<protein>
    <submittedName>
        <fullName evidence="2">Transglutaminase-like domain-containing protein</fullName>
    </submittedName>
</protein>
<dbReference type="Pfam" id="PF01841">
    <property type="entry name" value="Transglut_core"/>
    <property type="match status" value="1"/>
</dbReference>
<keyword evidence="3" id="KW-1185">Reference proteome</keyword>
<evidence type="ECO:0000313" key="2">
    <source>
        <dbReference type="EMBL" id="QYJ67157.1"/>
    </source>
</evidence>
<evidence type="ECO:0000259" key="1">
    <source>
        <dbReference type="Pfam" id="PF01841"/>
    </source>
</evidence>
<dbReference type="InterPro" id="IPR038765">
    <property type="entry name" value="Papain-like_cys_pep_sf"/>
</dbReference>
<organism evidence="2 3">
    <name type="scientific">Flavobacterium litorale</name>
    <dbReference type="NCBI Taxonomy" id="2856519"/>
    <lineage>
        <taxon>Bacteria</taxon>
        <taxon>Pseudomonadati</taxon>
        <taxon>Bacteroidota</taxon>
        <taxon>Flavobacteriia</taxon>
        <taxon>Flavobacteriales</taxon>
        <taxon>Flavobacteriaceae</taxon>
        <taxon>Flavobacterium</taxon>
    </lineage>
</organism>
<proteinExistence type="predicted"/>